<dbReference type="PROSITE" id="PS01230">
    <property type="entry name" value="TRMA_1"/>
    <property type="match status" value="1"/>
</dbReference>
<dbReference type="InterPro" id="IPR030390">
    <property type="entry name" value="MeTrfase_TrmA_AS"/>
</dbReference>
<dbReference type="Gene3D" id="2.40.50.1070">
    <property type="match status" value="1"/>
</dbReference>
<comment type="catalytic activity">
    <reaction evidence="6">
        <text>uridine(54) in tRNA + S-adenosyl-L-methionine = 5-methyluridine(54) in tRNA + S-adenosyl-L-homocysteine + H(+)</text>
        <dbReference type="Rhea" id="RHEA:42712"/>
        <dbReference type="Rhea" id="RHEA-COMP:10167"/>
        <dbReference type="Rhea" id="RHEA-COMP:10193"/>
        <dbReference type="ChEBI" id="CHEBI:15378"/>
        <dbReference type="ChEBI" id="CHEBI:57856"/>
        <dbReference type="ChEBI" id="CHEBI:59789"/>
        <dbReference type="ChEBI" id="CHEBI:65315"/>
        <dbReference type="ChEBI" id="CHEBI:74447"/>
        <dbReference type="EC" id="2.1.1.35"/>
    </reaction>
    <physiologicalReaction direction="left-to-right" evidence="6">
        <dbReference type="Rhea" id="RHEA:42713"/>
    </physiologicalReaction>
</comment>
<name>A0A7R9JFD5_TIMCA</name>
<evidence type="ECO:0000256" key="7">
    <source>
        <dbReference type="PROSITE-ProRule" id="PRU01024"/>
    </source>
</evidence>
<evidence type="ECO:0000256" key="8">
    <source>
        <dbReference type="PROSITE-ProRule" id="PRU10015"/>
    </source>
</evidence>
<evidence type="ECO:0000256" key="5">
    <source>
        <dbReference type="ARBA" id="ARBA00033763"/>
    </source>
</evidence>
<dbReference type="Pfam" id="PF05958">
    <property type="entry name" value="tRNA_U5-meth_tr"/>
    <property type="match status" value="1"/>
</dbReference>
<keyword evidence="1 7" id="KW-0489">Methyltransferase</keyword>
<dbReference type="EMBL" id="OE185696">
    <property type="protein sequence ID" value="CAD7577500.1"/>
    <property type="molecule type" value="Genomic_DNA"/>
</dbReference>
<proteinExistence type="inferred from homology"/>
<organism evidence="9">
    <name type="scientific">Timema californicum</name>
    <name type="common">California timema</name>
    <name type="synonym">Walking stick</name>
    <dbReference type="NCBI Taxonomy" id="61474"/>
    <lineage>
        <taxon>Eukaryota</taxon>
        <taxon>Metazoa</taxon>
        <taxon>Ecdysozoa</taxon>
        <taxon>Arthropoda</taxon>
        <taxon>Hexapoda</taxon>
        <taxon>Insecta</taxon>
        <taxon>Pterygota</taxon>
        <taxon>Neoptera</taxon>
        <taxon>Polyneoptera</taxon>
        <taxon>Phasmatodea</taxon>
        <taxon>Timematodea</taxon>
        <taxon>Timematoidea</taxon>
        <taxon>Timematidae</taxon>
        <taxon>Timema</taxon>
    </lineage>
</organism>
<evidence type="ECO:0000256" key="1">
    <source>
        <dbReference type="ARBA" id="ARBA00022603"/>
    </source>
</evidence>
<keyword evidence="4" id="KW-0819">tRNA processing</keyword>
<feature type="binding site" evidence="7">
    <location>
        <position position="274"/>
    </location>
    <ligand>
        <name>S-adenosyl-L-methionine</name>
        <dbReference type="ChEBI" id="CHEBI:59789"/>
    </ligand>
</feature>
<feature type="active site" description="Nucleophile" evidence="7">
    <location>
        <position position="408"/>
    </location>
</feature>
<evidence type="ECO:0000256" key="2">
    <source>
        <dbReference type="ARBA" id="ARBA00022679"/>
    </source>
</evidence>
<dbReference type="GO" id="GO:0009451">
    <property type="term" value="P:RNA modification"/>
    <property type="evidence" value="ECO:0007669"/>
    <property type="project" value="UniProtKB-ARBA"/>
</dbReference>
<dbReference type="FunFam" id="3.40.50.150:FF:000012">
    <property type="entry name" value="tRNA/tmRNA (uracil-C(5))-methyltransferase"/>
    <property type="match status" value="1"/>
</dbReference>
<dbReference type="GO" id="GO:0008033">
    <property type="term" value="P:tRNA processing"/>
    <property type="evidence" value="ECO:0007669"/>
    <property type="project" value="UniProtKB-KW"/>
</dbReference>
<dbReference type="NCBIfam" id="TIGR02143">
    <property type="entry name" value="trmA_only"/>
    <property type="match status" value="1"/>
</dbReference>
<dbReference type="EC" id="2.1.1.35" evidence="5"/>
<feature type="binding site" evidence="7">
    <location>
        <position position="323"/>
    </location>
    <ligand>
        <name>S-adenosyl-L-methionine</name>
        <dbReference type="ChEBI" id="CHEBI:59789"/>
    </ligand>
</feature>
<dbReference type="GO" id="GO:0000049">
    <property type="term" value="F:tRNA binding"/>
    <property type="evidence" value="ECO:0007669"/>
    <property type="project" value="TreeGrafter"/>
</dbReference>
<dbReference type="CDD" id="cd02440">
    <property type="entry name" value="AdoMet_MTases"/>
    <property type="match status" value="1"/>
</dbReference>
<dbReference type="HAMAP" id="MF_01011">
    <property type="entry name" value="RNA_methyltr_TrmA"/>
    <property type="match status" value="1"/>
</dbReference>
<feature type="active site" evidence="8">
    <location>
        <position position="408"/>
    </location>
</feature>
<dbReference type="Gene3D" id="3.40.50.150">
    <property type="entry name" value="Vaccinia Virus protein VP39"/>
    <property type="match status" value="1"/>
</dbReference>
<dbReference type="InterPro" id="IPR011869">
    <property type="entry name" value="TrmA_MeTrfase"/>
</dbReference>
<sequence>MIVRVATLHRQVFGLGTISDDDFPSHRTVSAIALITTFLTAARQLQIHTGFPINSGLRPASAVYGVEIRKSRLPNIFSLQDWTSASECLQSPADYDAQLAEKVSRLETMMTPFAAPDVEVFRSPVSHYRMRAEFRLWHDGDDIYHIIFDQQTRERIRVDQFPAASQLINQLMPKMIAAIRDNRTLRHKLFQIDYLSTLSNQIVISLLYHRKLDDEWQQAAAALRDQLRAEGLDVQLIGRATKTKICLNRDYVDECLPVAGREIIYRQVENSFTQPNAAMNIQMLEWALDVTQNSQGDLLELYCGNGNFSLALARNFRRVLATEIAKPSVASAQYNIAVNQIDNVQIIRMAAEEFTQAMNGVRSFNRLEGIDLTSYECETIFVDPPRSGLDEETVKMVQAYPRILYISCNPQTLSDNLQTLAETHDVTRLALFDQFPYTHHMECGVLLTRKA</sequence>
<dbReference type="InterPro" id="IPR029063">
    <property type="entry name" value="SAM-dependent_MTases_sf"/>
</dbReference>
<evidence type="ECO:0000256" key="6">
    <source>
        <dbReference type="ARBA" id="ARBA00047278"/>
    </source>
</evidence>
<dbReference type="PANTHER" id="PTHR47790">
    <property type="entry name" value="TRNA/TMRNA (URACIL-C(5))-METHYLTRANSFERASE"/>
    <property type="match status" value="1"/>
</dbReference>
<dbReference type="GO" id="GO:0005829">
    <property type="term" value="C:cytosol"/>
    <property type="evidence" value="ECO:0007669"/>
    <property type="project" value="TreeGrafter"/>
</dbReference>
<dbReference type="InterPro" id="IPR010280">
    <property type="entry name" value="U5_MeTrfase_fam"/>
</dbReference>
<dbReference type="PANTHER" id="PTHR47790:SF2">
    <property type="entry name" value="TRNA_TMRNA (URACIL-C(5))-METHYLTRANSFERASE"/>
    <property type="match status" value="1"/>
</dbReference>
<dbReference type="FunFam" id="2.40.50.1070:FF:000001">
    <property type="entry name" value="tRNA/tmRNA (uracil-C(5))-methyltransferase"/>
    <property type="match status" value="1"/>
</dbReference>
<dbReference type="GO" id="GO:0019843">
    <property type="term" value="F:rRNA binding"/>
    <property type="evidence" value="ECO:0007669"/>
    <property type="project" value="TreeGrafter"/>
</dbReference>
<protein>
    <recommendedName>
        <fullName evidence="5">tRNA (uracil(54)-C(5))-methyltransferase</fullName>
        <ecNumber evidence="5">2.1.1.35</ecNumber>
    </recommendedName>
</protein>
<dbReference type="PROSITE" id="PS51687">
    <property type="entry name" value="SAM_MT_RNA_M5U"/>
    <property type="match status" value="1"/>
</dbReference>
<gene>
    <name evidence="9" type="ORF">TCMB3V08_LOCUS10050</name>
</gene>
<dbReference type="InterPro" id="IPR030391">
    <property type="entry name" value="MeTrfase_TrmA_CS"/>
</dbReference>
<dbReference type="AlphaFoldDB" id="A0A7R9JFD5"/>
<comment type="similarity">
    <text evidence="7">Belongs to the class I-like SAM-binding methyltransferase superfamily. RNA M5U methyltransferase family.</text>
</comment>
<feature type="binding site" evidence="7">
    <location>
        <position position="383"/>
    </location>
    <ligand>
        <name>S-adenosyl-L-methionine</name>
        <dbReference type="ChEBI" id="CHEBI:59789"/>
    </ligand>
</feature>
<dbReference type="GO" id="GO:0032259">
    <property type="term" value="P:methylation"/>
    <property type="evidence" value="ECO:0007669"/>
    <property type="project" value="UniProtKB-KW"/>
</dbReference>
<dbReference type="GO" id="GO:0030697">
    <property type="term" value="F:tRNA (uracil(54)-C5)-methyltransferase activity, S-adenosyl methionine-dependent"/>
    <property type="evidence" value="ECO:0007669"/>
    <property type="project" value="UniProtKB-EC"/>
</dbReference>
<accession>A0A7R9JFD5</accession>
<keyword evidence="3 7" id="KW-0949">S-adenosyl-L-methionine</keyword>
<evidence type="ECO:0000256" key="4">
    <source>
        <dbReference type="ARBA" id="ARBA00022694"/>
    </source>
</evidence>
<feature type="binding site" evidence="7">
    <location>
        <position position="302"/>
    </location>
    <ligand>
        <name>S-adenosyl-L-methionine</name>
        <dbReference type="ChEBI" id="CHEBI:59789"/>
    </ligand>
</feature>
<dbReference type="SUPFAM" id="SSF53335">
    <property type="entry name" value="S-adenosyl-L-methionine-dependent methyltransferases"/>
    <property type="match status" value="1"/>
</dbReference>
<reference evidence="9" key="1">
    <citation type="submission" date="2020-11" db="EMBL/GenBank/DDBJ databases">
        <authorList>
            <person name="Tran Van P."/>
        </authorList>
    </citation>
    <scope>NUCLEOTIDE SEQUENCE</scope>
</reference>
<dbReference type="PROSITE" id="PS01231">
    <property type="entry name" value="TRMA_2"/>
    <property type="match status" value="1"/>
</dbReference>
<evidence type="ECO:0000313" key="9">
    <source>
        <dbReference type="EMBL" id="CAD7577500.1"/>
    </source>
</evidence>
<keyword evidence="2 7" id="KW-0808">Transferase</keyword>
<evidence type="ECO:0000256" key="3">
    <source>
        <dbReference type="ARBA" id="ARBA00022691"/>
    </source>
</evidence>